<organism evidence="1 2">
    <name type="scientific">Arctium lappa</name>
    <name type="common">Greater burdock</name>
    <name type="synonym">Lappa major</name>
    <dbReference type="NCBI Taxonomy" id="4217"/>
    <lineage>
        <taxon>Eukaryota</taxon>
        <taxon>Viridiplantae</taxon>
        <taxon>Streptophyta</taxon>
        <taxon>Embryophyta</taxon>
        <taxon>Tracheophyta</taxon>
        <taxon>Spermatophyta</taxon>
        <taxon>Magnoliopsida</taxon>
        <taxon>eudicotyledons</taxon>
        <taxon>Gunneridae</taxon>
        <taxon>Pentapetalae</taxon>
        <taxon>asterids</taxon>
        <taxon>campanulids</taxon>
        <taxon>Asterales</taxon>
        <taxon>Asteraceae</taxon>
        <taxon>Carduoideae</taxon>
        <taxon>Cardueae</taxon>
        <taxon>Arctiinae</taxon>
        <taxon>Arctium</taxon>
    </lineage>
</organism>
<dbReference type="EMBL" id="CM042053">
    <property type="protein sequence ID" value="KAI3715577.1"/>
    <property type="molecule type" value="Genomic_DNA"/>
</dbReference>
<name>A0ACB9AZJ1_ARCLA</name>
<evidence type="ECO:0000313" key="1">
    <source>
        <dbReference type="EMBL" id="KAI3715577.1"/>
    </source>
</evidence>
<protein>
    <submittedName>
        <fullName evidence="1">Uncharacterized protein</fullName>
    </submittedName>
</protein>
<keyword evidence="2" id="KW-1185">Reference proteome</keyword>
<sequence>MVEKLGIEDEKIPELCNLLYKNYGTTMARIRAIGYDFHYDKYHSFVHGGLSYENLKPDSVLRTLLLSFPIRKVDGAQSHGLDTKSHNPFNLPNDADLESSNIVVHDED</sequence>
<reference evidence="2" key="1">
    <citation type="journal article" date="2022" name="Mol. Ecol. Resour.">
        <title>The genomes of chicory, endive, great burdock and yacon provide insights into Asteraceae palaeo-polyploidization history and plant inulin production.</title>
        <authorList>
            <person name="Fan W."/>
            <person name="Wang S."/>
            <person name="Wang H."/>
            <person name="Wang A."/>
            <person name="Jiang F."/>
            <person name="Liu H."/>
            <person name="Zhao H."/>
            <person name="Xu D."/>
            <person name="Zhang Y."/>
        </authorList>
    </citation>
    <scope>NUCLEOTIDE SEQUENCE [LARGE SCALE GENOMIC DNA]</scope>
    <source>
        <strain evidence="2">cv. Niubang</strain>
    </source>
</reference>
<comment type="caution">
    <text evidence="1">The sequence shown here is derived from an EMBL/GenBank/DDBJ whole genome shotgun (WGS) entry which is preliminary data.</text>
</comment>
<dbReference type="Proteomes" id="UP001055879">
    <property type="component" value="Linkage Group LG07"/>
</dbReference>
<gene>
    <name evidence="1" type="ORF">L6452_22563</name>
</gene>
<accession>A0ACB9AZJ1</accession>
<evidence type="ECO:0000313" key="2">
    <source>
        <dbReference type="Proteomes" id="UP001055879"/>
    </source>
</evidence>
<reference evidence="1 2" key="2">
    <citation type="journal article" date="2022" name="Mol. Ecol. Resour.">
        <title>The genomes of chicory, endive, great burdock and yacon provide insights into Asteraceae paleo-polyploidization history and plant inulin production.</title>
        <authorList>
            <person name="Fan W."/>
            <person name="Wang S."/>
            <person name="Wang H."/>
            <person name="Wang A."/>
            <person name="Jiang F."/>
            <person name="Liu H."/>
            <person name="Zhao H."/>
            <person name="Xu D."/>
            <person name="Zhang Y."/>
        </authorList>
    </citation>
    <scope>NUCLEOTIDE SEQUENCE [LARGE SCALE GENOMIC DNA]</scope>
    <source>
        <strain evidence="2">cv. Niubang</strain>
    </source>
</reference>
<proteinExistence type="predicted"/>